<feature type="region of interest" description="Disordered" evidence="1">
    <location>
        <begin position="40"/>
        <end position="59"/>
    </location>
</feature>
<evidence type="ECO:0000313" key="4">
    <source>
        <dbReference type="Proteomes" id="UP000256913"/>
    </source>
</evidence>
<comment type="caution">
    <text evidence="3">The sequence shown here is derived from an EMBL/GenBank/DDBJ whole genome shotgun (WGS) entry which is preliminary data.</text>
</comment>
<reference evidence="3 4" key="1">
    <citation type="submission" date="2018-08" db="EMBL/GenBank/DDBJ databases">
        <title>Sequencing the genomes of 1000 actinobacteria strains.</title>
        <authorList>
            <person name="Klenk H.-P."/>
        </authorList>
    </citation>
    <scope>NUCLEOTIDE SEQUENCE [LARGE SCALE GENOMIC DNA]</scope>
    <source>
        <strain evidence="3 4">DSM 44099</strain>
    </source>
</reference>
<dbReference type="InterPro" id="IPR014710">
    <property type="entry name" value="RmlC-like_jellyroll"/>
</dbReference>
<name>A0A3D9ZQX3_9ACTN</name>
<evidence type="ECO:0000256" key="1">
    <source>
        <dbReference type="SAM" id="MobiDB-lite"/>
    </source>
</evidence>
<sequence>MEKAERTFVRGMYSESYGLDHIRQAQLAAPRVRDESVVVDDGSVGHSGTAEERASSKGRGWWRIGPGDDQFLTQTLQIHFVELAPRSRANGHGHQNEACFYILDGRGFEMHDGIRYDWKTDDLVFVHPDSFHQHNNPYDEKALCLVMKAKSTWMFMGLIQQGRPGPIDRPDEFGEREEWGRIWTPGSVDRKKVVSVEDTTWENTPLGRVRTINSIAQNNHRQWSVDVYELDIPAGGRSGKYWKMADEVMYIKSGSGYSLHWEVQAEIAEKYYARIALEPKRYDFNKGDTLYIPQNTIAQHFAADGTPLRMISSQNRLFKHLGYDAVHYFEPASA</sequence>
<accession>A0A3D9ZQX3</accession>
<protein>
    <submittedName>
        <fullName evidence="3">Cupin domain</fullName>
    </submittedName>
</protein>
<dbReference type="Gene3D" id="2.60.120.10">
    <property type="entry name" value="Jelly Rolls"/>
    <property type="match status" value="2"/>
</dbReference>
<dbReference type="SUPFAM" id="SSF51182">
    <property type="entry name" value="RmlC-like cupins"/>
    <property type="match status" value="1"/>
</dbReference>
<organism evidence="3 4">
    <name type="scientific">Asanoa ferruginea</name>
    <dbReference type="NCBI Taxonomy" id="53367"/>
    <lineage>
        <taxon>Bacteria</taxon>
        <taxon>Bacillati</taxon>
        <taxon>Actinomycetota</taxon>
        <taxon>Actinomycetes</taxon>
        <taxon>Micromonosporales</taxon>
        <taxon>Micromonosporaceae</taxon>
        <taxon>Asanoa</taxon>
    </lineage>
</organism>
<dbReference type="InterPro" id="IPR013096">
    <property type="entry name" value="Cupin_2"/>
</dbReference>
<dbReference type="Proteomes" id="UP000256913">
    <property type="component" value="Unassembled WGS sequence"/>
</dbReference>
<dbReference type="Pfam" id="PF07883">
    <property type="entry name" value="Cupin_2"/>
    <property type="match status" value="1"/>
</dbReference>
<dbReference type="RefSeq" id="WP_116070915.1">
    <property type="nucleotide sequence ID" value="NZ_BONB01000073.1"/>
</dbReference>
<dbReference type="EMBL" id="QUMQ01000001">
    <property type="protein sequence ID" value="REF99778.1"/>
    <property type="molecule type" value="Genomic_DNA"/>
</dbReference>
<dbReference type="OrthoDB" id="6373666at2"/>
<keyword evidence="4" id="KW-1185">Reference proteome</keyword>
<evidence type="ECO:0000313" key="3">
    <source>
        <dbReference type="EMBL" id="REF99778.1"/>
    </source>
</evidence>
<proteinExistence type="predicted"/>
<feature type="domain" description="Cupin type-2" evidence="2">
    <location>
        <begin position="80"/>
        <end position="146"/>
    </location>
</feature>
<evidence type="ECO:0000259" key="2">
    <source>
        <dbReference type="Pfam" id="PF07883"/>
    </source>
</evidence>
<dbReference type="InterPro" id="IPR011051">
    <property type="entry name" value="RmlC_Cupin_sf"/>
</dbReference>
<gene>
    <name evidence="3" type="ORF">DFJ67_5822</name>
</gene>
<dbReference type="AlphaFoldDB" id="A0A3D9ZQX3"/>